<reference evidence="2 3" key="1">
    <citation type="journal article" date="2005" name="Nature">
        <title>The genome of the social amoeba Dictyostelium discoideum.</title>
        <authorList>
            <consortium name="The Dictyostelium discoideum Sequencing Consortium"/>
            <person name="Eichinger L."/>
            <person name="Pachebat J.A."/>
            <person name="Glockner G."/>
            <person name="Rajandream M.A."/>
            <person name="Sucgang R."/>
            <person name="Berriman M."/>
            <person name="Song J."/>
            <person name="Olsen R."/>
            <person name="Szafranski K."/>
            <person name="Xu Q."/>
            <person name="Tunggal B."/>
            <person name="Kummerfeld S."/>
            <person name="Madera M."/>
            <person name="Konfortov B.A."/>
            <person name="Rivero F."/>
            <person name="Bankier A.T."/>
            <person name="Lehmann R."/>
            <person name="Hamlin N."/>
            <person name="Davies R."/>
            <person name="Gaudet P."/>
            <person name="Fey P."/>
            <person name="Pilcher K."/>
            <person name="Chen G."/>
            <person name="Saunders D."/>
            <person name="Sodergren E."/>
            <person name="Davis P."/>
            <person name="Kerhornou A."/>
            <person name="Nie X."/>
            <person name="Hall N."/>
            <person name="Anjard C."/>
            <person name="Hemphill L."/>
            <person name="Bason N."/>
            <person name="Farbrother P."/>
            <person name="Desany B."/>
            <person name="Just E."/>
            <person name="Morio T."/>
            <person name="Rost R."/>
            <person name="Churcher C."/>
            <person name="Cooper J."/>
            <person name="Haydock S."/>
            <person name="van Driessche N."/>
            <person name="Cronin A."/>
            <person name="Goodhead I."/>
            <person name="Muzny D."/>
            <person name="Mourier T."/>
            <person name="Pain A."/>
            <person name="Lu M."/>
            <person name="Harper D."/>
            <person name="Lindsay R."/>
            <person name="Hauser H."/>
            <person name="James K."/>
            <person name="Quiles M."/>
            <person name="Madan Babu M."/>
            <person name="Saito T."/>
            <person name="Buchrieser C."/>
            <person name="Wardroper A."/>
            <person name="Felder M."/>
            <person name="Thangavelu M."/>
            <person name="Johnson D."/>
            <person name="Knights A."/>
            <person name="Loulseged H."/>
            <person name="Mungall K."/>
            <person name="Oliver K."/>
            <person name="Price C."/>
            <person name="Quail M.A."/>
            <person name="Urushihara H."/>
            <person name="Hernandez J."/>
            <person name="Rabbinowitsch E."/>
            <person name="Steffen D."/>
            <person name="Sanders M."/>
            <person name="Ma J."/>
            <person name="Kohara Y."/>
            <person name="Sharp S."/>
            <person name="Simmonds M."/>
            <person name="Spiegler S."/>
            <person name="Tivey A."/>
            <person name="Sugano S."/>
            <person name="White B."/>
            <person name="Walker D."/>
            <person name="Woodward J."/>
            <person name="Winckler T."/>
            <person name="Tanaka Y."/>
            <person name="Shaulsky G."/>
            <person name="Schleicher M."/>
            <person name="Weinstock G."/>
            <person name="Rosenthal A."/>
            <person name="Cox E.C."/>
            <person name="Chisholm R.L."/>
            <person name="Gibbs R."/>
            <person name="Loomis W.F."/>
            <person name="Platzer M."/>
            <person name="Kay R.R."/>
            <person name="Williams J."/>
            <person name="Dear P.H."/>
            <person name="Noegel A.A."/>
            <person name="Barrell B."/>
            <person name="Kuspa A."/>
        </authorList>
    </citation>
    <scope>NUCLEOTIDE SEQUENCE [LARGE SCALE GENOMIC DNA]</scope>
    <source>
        <strain evidence="2 3">AX4</strain>
    </source>
</reference>
<protein>
    <recommendedName>
        <fullName evidence="1">Rad50/SbcC-type AAA domain-containing protein</fullName>
    </recommendedName>
</protein>
<dbReference type="Pfam" id="PF13476">
    <property type="entry name" value="AAA_23"/>
    <property type="match status" value="1"/>
</dbReference>
<dbReference type="PaxDb" id="44689-DDB0206143"/>
<evidence type="ECO:0000313" key="3">
    <source>
        <dbReference type="Proteomes" id="UP000002195"/>
    </source>
</evidence>
<name>Q54UZ4_DICDI</name>
<comment type="caution">
    <text evidence="2">The sequence shown here is derived from an EMBL/GenBank/DDBJ whole genome shotgun (WGS) entry which is preliminary data.</text>
</comment>
<evidence type="ECO:0000313" key="2">
    <source>
        <dbReference type="EMBL" id="EAL67157.1"/>
    </source>
</evidence>
<dbReference type="Gene3D" id="2.20.110.10">
    <property type="entry name" value="Histone H3 K4-specific methyltransferase SET7/9 N-terminal domain"/>
    <property type="match status" value="1"/>
</dbReference>
<dbReference type="AlphaFoldDB" id="Q54UZ4"/>
<dbReference type="GeneID" id="8622695"/>
<dbReference type="PANTHER" id="PTHR47825:SF1">
    <property type="entry name" value="G DOMAIN-CONTAINING PROTEIN-RELATED"/>
    <property type="match status" value="1"/>
</dbReference>
<dbReference type="EMBL" id="AAFI02000037">
    <property type="protein sequence ID" value="EAL67157.1"/>
    <property type="molecule type" value="Genomic_DNA"/>
</dbReference>
<dbReference type="SUPFAM" id="SSF82185">
    <property type="entry name" value="Histone H3 K4-specific methyltransferase SET7/9 N-terminal domain"/>
    <property type="match status" value="1"/>
</dbReference>
<evidence type="ECO:0000259" key="1">
    <source>
        <dbReference type="Pfam" id="PF13476"/>
    </source>
</evidence>
<dbReference type="GO" id="GO:0006302">
    <property type="term" value="P:double-strand break repair"/>
    <property type="evidence" value="ECO:0007669"/>
    <property type="project" value="InterPro"/>
</dbReference>
<feature type="domain" description="Rad50/SbcC-type AAA" evidence="1">
    <location>
        <begin position="367"/>
        <end position="575"/>
    </location>
</feature>
<keyword evidence="3" id="KW-1185">Reference proteome</keyword>
<dbReference type="GO" id="GO:0016887">
    <property type="term" value="F:ATP hydrolysis activity"/>
    <property type="evidence" value="ECO:0007669"/>
    <property type="project" value="InterPro"/>
</dbReference>
<accession>Q54UZ4</accession>
<dbReference type="FunCoup" id="Q54UZ4">
    <property type="interactions" value="8"/>
</dbReference>
<dbReference type="Gene3D" id="3.40.50.300">
    <property type="entry name" value="P-loop containing nucleotide triphosphate hydrolases"/>
    <property type="match status" value="1"/>
</dbReference>
<proteinExistence type="predicted"/>
<dbReference type="InterPro" id="IPR038729">
    <property type="entry name" value="Rad50/SbcC_AAA"/>
</dbReference>
<organism evidence="2 3">
    <name type="scientific">Dictyostelium discoideum</name>
    <name type="common">Social amoeba</name>
    <dbReference type="NCBI Taxonomy" id="44689"/>
    <lineage>
        <taxon>Eukaryota</taxon>
        <taxon>Amoebozoa</taxon>
        <taxon>Evosea</taxon>
        <taxon>Eumycetozoa</taxon>
        <taxon>Dictyostelia</taxon>
        <taxon>Dictyosteliales</taxon>
        <taxon>Dictyosteliaceae</taxon>
        <taxon>Dictyostelium</taxon>
    </lineage>
</organism>
<dbReference type="GlyGen" id="Q54UZ4">
    <property type="glycosylation" value="1 site"/>
</dbReference>
<dbReference type="HOGENOM" id="CLU_463395_0_0_1"/>
<dbReference type="eggNOG" id="ENOG502SZ1G">
    <property type="taxonomic scope" value="Eukaryota"/>
</dbReference>
<dbReference type="KEGG" id="ddi:DDB_G0280711"/>
<dbReference type="InParanoid" id="Q54UZ4"/>
<dbReference type="Proteomes" id="UP000002195">
    <property type="component" value="Unassembled WGS sequence"/>
</dbReference>
<dbReference type="PANTHER" id="PTHR47825">
    <property type="entry name" value="AAA_23 DOMAIN-CONTAINING PROTEIN"/>
    <property type="match status" value="1"/>
</dbReference>
<dbReference type="SUPFAM" id="SSF52540">
    <property type="entry name" value="P-loop containing nucleoside triphosphate hydrolases"/>
    <property type="match status" value="1"/>
</dbReference>
<dbReference type="RefSeq" id="XP_641137.1">
    <property type="nucleotide sequence ID" value="XM_636045.1"/>
</dbReference>
<gene>
    <name evidence="2" type="ORF">DDB_G0280711</name>
</gene>
<dbReference type="VEuPathDB" id="AmoebaDB:DDB_G0280711"/>
<sequence length="589" mass="68008">MKKLKGEFEAGVNFGLFKISVKYHIEESDSSSFSRINSTSSIVWGGCEPIDNQNNIQSFDDAIKIIDSFKVDPNKLVPIRIEISPIPQRVTTILSNSSMYLNQYKNKISSIGSFYWEIEQMIIQLQSFNKFLNDNNKDQQQQQQQQQQQIYLNELSKGVDEQIKFLKNVQDSLTKFIQSSMKNILNKNIPYTEATIFQLKLSSQQIIGSTFTETDKGRWIGPTVNNKPIYKGIYKYKDASKYEGLCLDGKRHGNGKLTYRDGNIDQLISIDGKWDNDEVSFPSTIIYKDKSECKILDLKSLGEWKERLNKIKISNSLQFSNFSKESDEFVFKYFVNVDLIEDDSFKDFYRNLVLFSSFDDDHQRFNFILLGMTGVGKTTMIELFLNIITGQINDDPKQLRATNLENKDDIIGVGKSKTKSVCRYDIEYHSENTWMFGITIIDTPGFIDSKDLDKDGRQHIKSILSSVAVNKLERIDSVSLVFNAELIGKIKEQSNLFSTLLNDTLECLSTIITFSDKKNQINQVRNEMIDNIKDKPAIFIDNPWSKHPHNKFKEIEDNTETLQKIMKEKTKIIQEFFIDRIKSKSSFKP</sequence>
<dbReference type="InterPro" id="IPR027417">
    <property type="entry name" value="P-loop_NTPase"/>
</dbReference>